<keyword evidence="9" id="KW-1185">Reference proteome</keyword>
<dbReference type="GO" id="GO:0003677">
    <property type="term" value="F:DNA binding"/>
    <property type="evidence" value="ECO:0007669"/>
    <property type="project" value="UniProtKB-KW"/>
</dbReference>
<evidence type="ECO:0000256" key="6">
    <source>
        <dbReference type="SAM" id="Coils"/>
    </source>
</evidence>
<dbReference type="GO" id="GO:0005634">
    <property type="term" value="C:nucleus"/>
    <property type="evidence" value="ECO:0007669"/>
    <property type="project" value="UniProtKB-SubCell"/>
</dbReference>
<proteinExistence type="predicted"/>
<gene>
    <name evidence="8" type="ORF">J5N97_015511</name>
</gene>
<evidence type="ECO:0000313" key="9">
    <source>
        <dbReference type="Proteomes" id="UP001085076"/>
    </source>
</evidence>
<reference evidence="8" key="2">
    <citation type="journal article" date="2022" name="Hortic Res">
        <title>The genome of Dioscorea zingiberensis sheds light on the biosynthesis, origin and evolution of the medicinally important diosgenin saponins.</title>
        <authorList>
            <person name="Li Y."/>
            <person name="Tan C."/>
            <person name="Li Z."/>
            <person name="Guo J."/>
            <person name="Li S."/>
            <person name="Chen X."/>
            <person name="Wang C."/>
            <person name="Dai X."/>
            <person name="Yang H."/>
            <person name="Song W."/>
            <person name="Hou L."/>
            <person name="Xu J."/>
            <person name="Tong Z."/>
            <person name="Xu A."/>
            <person name="Yuan X."/>
            <person name="Wang W."/>
            <person name="Yang Q."/>
            <person name="Chen L."/>
            <person name="Sun Z."/>
            <person name="Wang K."/>
            <person name="Pan B."/>
            <person name="Chen J."/>
            <person name="Bao Y."/>
            <person name="Liu F."/>
            <person name="Qi X."/>
            <person name="Gang D.R."/>
            <person name="Wen J."/>
            <person name="Li J."/>
        </authorList>
    </citation>
    <scope>NUCLEOTIDE SEQUENCE</scope>
    <source>
        <strain evidence="8">Dzin_1.0</strain>
    </source>
</reference>
<dbReference type="AlphaFoldDB" id="A0A9D5CWN0"/>
<name>A0A9D5CWN0_9LILI</name>
<comment type="caution">
    <text evidence="8">The sequence shown here is derived from an EMBL/GenBank/DDBJ whole genome shotgun (WGS) entry which is preliminary data.</text>
</comment>
<dbReference type="PRINTS" id="PR00404">
    <property type="entry name" value="MADSDOMAIN"/>
</dbReference>
<sequence>MKSQVAAQGMARTKFVPSWIAKASVRKNTFKKRKKGLIKKVSELSILCDVQGFLIIYCPDFDYPEVWSSTPDAAQLLLQFNSLPEIERSKKMLNQEAYLHNHVKKLEEQLLKLERENSELNTNLLMREALCGRRQLNDIIAIEEVTRLMSMLNMNIDLVKERTDFMRAEVFLNDIVAADENKNVTVDYGGDEGLALFDDHVNAWVDHYFPNTNV</sequence>
<dbReference type="InterPro" id="IPR050142">
    <property type="entry name" value="MADS-box/MEF2_TF"/>
</dbReference>
<feature type="coiled-coil region" evidence="6">
    <location>
        <begin position="96"/>
        <end position="123"/>
    </location>
</feature>
<dbReference type="Proteomes" id="UP001085076">
    <property type="component" value="Miscellaneous, Linkage group lg03"/>
</dbReference>
<dbReference type="SUPFAM" id="SSF55455">
    <property type="entry name" value="SRF-like"/>
    <property type="match status" value="1"/>
</dbReference>
<evidence type="ECO:0000313" key="8">
    <source>
        <dbReference type="EMBL" id="KAJ0980037.1"/>
    </source>
</evidence>
<evidence type="ECO:0000259" key="7">
    <source>
        <dbReference type="PROSITE" id="PS50066"/>
    </source>
</evidence>
<protein>
    <recommendedName>
        <fullName evidence="7">MADS-box domain-containing protein</fullName>
    </recommendedName>
</protein>
<feature type="domain" description="MADS-box" evidence="7">
    <location>
        <begin position="10"/>
        <end position="57"/>
    </location>
</feature>
<reference evidence="8" key="1">
    <citation type="submission" date="2021-03" db="EMBL/GenBank/DDBJ databases">
        <authorList>
            <person name="Li Z."/>
            <person name="Yang C."/>
        </authorList>
    </citation>
    <scope>NUCLEOTIDE SEQUENCE</scope>
    <source>
        <strain evidence="8">Dzin_1.0</strain>
        <tissue evidence="8">Leaf</tissue>
    </source>
</reference>
<keyword evidence="2" id="KW-0805">Transcription regulation</keyword>
<dbReference type="Gene3D" id="3.40.1810.10">
    <property type="entry name" value="Transcription factor, MADS-box"/>
    <property type="match status" value="1"/>
</dbReference>
<dbReference type="InterPro" id="IPR002100">
    <property type="entry name" value="TF_MADSbox"/>
</dbReference>
<dbReference type="GO" id="GO:0046983">
    <property type="term" value="F:protein dimerization activity"/>
    <property type="evidence" value="ECO:0007669"/>
    <property type="project" value="InterPro"/>
</dbReference>
<accession>A0A9D5CWN0</accession>
<dbReference type="InterPro" id="IPR036879">
    <property type="entry name" value="TF_MADSbox_sf"/>
</dbReference>
<comment type="subcellular location">
    <subcellularLocation>
        <location evidence="1">Nucleus</location>
    </subcellularLocation>
</comment>
<dbReference type="Pfam" id="PF00319">
    <property type="entry name" value="SRF-TF"/>
    <property type="match status" value="1"/>
</dbReference>
<dbReference type="SMART" id="SM00432">
    <property type="entry name" value="MADS"/>
    <property type="match status" value="1"/>
</dbReference>
<dbReference type="PANTHER" id="PTHR48019">
    <property type="entry name" value="SERUM RESPONSE FACTOR HOMOLOG"/>
    <property type="match status" value="1"/>
</dbReference>
<dbReference type="PROSITE" id="PS50066">
    <property type="entry name" value="MADS_BOX_2"/>
    <property type="match status" value="1"/>
</dbReference>
<dbReference type="EMBL" id="JAGGNH010000003">
    <property type="protein sequence ID" value="KAJ0980037.1"/>
    <property type="molecule type" value="Genomic_DNA"/>
</dbReference>
<keyword evidence="3" id="KW-0238">DNA-binding</keyword>
<evidence type="ECO:0000256" key="3">
    <source>
        <dbReference type="ARBA" id="ARBA00023125"/>
    </source>
</evidence>
<keyword evidence="4" id="KW-0804">Transcription</keyword>
<dbReference type="OrthoDB" id="762064at2759"/>
<keyword evidence="6" id="KW-0175">Coiled coil</keyword>
<organism evidence="8 9">
    <name type="scientific">Dioscorea zingiberensis</name>
    <dbReference type="NCBI Taxonomy" id="325984"/>
    <lineage>
        <taxon>Eukaryota</taxon>
        <taxon>Viridiplantae</taxon>
        <taxon>Streptophyta</taxon>
        <taxon>Embryophyta</taxon>
        <taxon>Tracheophyta</taxon>
        <taxon>Spermatophyta</taxon>
        <taxon>Magnoliopsida</taxon>
        <taxon>Liliopsida</taxon>
        <taxon>Dioscoreales</taxon>
        <taxon>Dioscoreaceae</taxon>
        <taxon>Dioscorea</taxon>
    </lineage>
</organism>
<evidence type="ECO:0000256" key="1">
    <source>
        <dbReference type="ARBA" id="ARBA00004123"/>
    </source>
</evidence>
<evidence type="ECO:0000256" key="4">
    <source>
        <dbReference type="ARBA" id="ARBA00023163"/>
    </source>
</evidence>
<evidence type="ECO:0000256" key="2">
    <source>
        <dbReference type="ARBA" id="ARBA00023015"/>
    </source>
</evidence>
<evidence type="ECO:0000256" key="5">
    <source>
        <dbReference type="ARBA" id="ARBA00023242"/>
    </source>
</evidence>
<keyword evidence="5" id="KW-0539">Nucleus</keyword>